<evidence type="ECO:0000313" key="3">
    <source>
        <dbReference type="Proteomes" id="UP000198876"/>
    </source>
</evidence>
<dbReference type="STRING" id="553467.SAMN04488063_0218"/>
<protein>
    <submittedName>
        <fullName evidence="2">Uncharacterized protein</fullName>
    </submittedName>
</protein>
<dbReference type="InterPro" id="IPR055952">
    <property type="entry name" value="DUF7530"/>
</dbReference>
<dbReference type="EMBL" id="FOOQ01000001">
    <property type="protein sequence ID" value="SFF77050.1"/>
    <property type="molecule type" value="Genomic_DNA"/>
</dbReference>
<sequence>MQRGPPEERPAAQTEYGEAWVYESIVGALPGIELTDGQAIALQLGLFQLGVFVFAWVYDLWGAVLPGTIAVAVAAVGSVVMLRMGRTTRRLDLPEAYGRMLFGSSIEVVLGVLAFVALVTHLFVFEPRQEATPLVESLFGTEPPIVVVYLMLLVLWDLCYRIGTSWWAAVVAAWRSRRYAFDESTATALRRVDAWNVLFGLSQLALLPFLTDRPVLLAAVGGHVVAVSVVSAVAAASLRVR</sequence>
<evidence type="ECO:0000256" key="1">
    <source>
        <dbReference type="SAM" id="Phobius"/>
    </source>
</evidence>
<evidence type="ECO:0000313" key="2">
    <source>
        <dbReference type="EMBL" id="SFF77050.1"/>
    </source>
</evidence>
<reference evidence="3" key="1">
    <citation type="submission" date="2016-10" db="EMBL/GenBank/DDBJ databases">
        <authorList>
            <person name="Varghese N."/>
            <person name="Submissions S."/>
        </authorList>
    </citation>
    <scope>NUCLEOTIDE SEQUENCE [LARGE SCALE GENOMIC DNA]</scope>
    <source>
        <strain evidence="3">CGMCC 1.7739</strain>
    </source>
</reference>
<feature type="transmembrane region" description="Helical" evidence="1">
    <location>
        <begin position="194"/>
        <end position="210"/>
    </location>
</feature>
<feature type="transmembrane region" description="Helical" evidence="1">
    <location>
        <begin position="106"/>
        <end position="125"/>
    </location>
</feature>
<dbReference type="Proteomes" id="UP000198876">
    <property type="component" value="Unassembled WGS sequence"/>
</dbReference>
<keyword evidence="1" id="KW-1133">Transmembrane helix</keyword>
<feature type="transmembrane region" description="Helical" evidence="1">
    <location>
        <begin position="216"/>
        <end position="238"/>
    </location>
</feature>
<proteinExistence type="predicted"/>
<keyword evidence="3" id="KW-1185">Reference proteome</keyword>
<gene>
    <name evidence="2" type="ORF">SAMN04488063_0218</name>
</gene>
<keyword evidence="1" id="KW-0472">Membrane</keyword>
<dbReference type="RefSeq" id="WP_092887187.1">
    <property type="nucleotide sequence ID" value="NZ_FOOQ01000001.1"/>
</dbReference>
<feature type="transmembrane region" description="Helical" evidence="1">
    <location>
        <begin position="145"/>
        <end position="174"/>
    </location>
</feature>
<dbReference type="AlphaFoldDB" id="A0A1I2LEZ6"/>
<accession>A0A1I2LEZ6</accession>
<dbReference type="Pfam" id="PF24374">
    <property type="entry name" value="DUF7530"/>
    <property type="match status" value="1"/>
</dbReference>
<feature type="transmembrane region" description="Helical" evidence="1">
    <location>
        <begin position="64"/>
        <end position="85"/>
    </location>
</feature>
<organism evidence="2 3">
    <name type="scientific">Halopelagius inordinatus</name>
    <dbReference type="NCBI Taxonomy" id="553467"/>
    <lineage>
        <taxon>Archaea</taxon>
        <taxon>Methanobacteriati</taxon>
        <taxon>Methanobacteriota</taxon>
        <taxon>Stenosarchaea group</taxon>
        <taxon>Halobacteria</taxon>
        <taxon>Halobacteriales</taxon>
        <taxon>Haloferacaceae</taxon>
    </lineage>
</organism>
<name>A0A1I2LEZ6_9EURY</name>
<dbReference type="OrthoDB" id="163266at2157"/>
<keyword evidence="1" id="KW-0812">Transmembrane</keyword>